<dbReference type="Pfam" id="PF01613">
    <property type="entry name" value="Flavin_Reduct"/>
    <property type="match status" value="1"/>
</dbReference>
<evidence type="ECO:0000259" key="2">
    <source>
        <dbReference type="SMART" id="SM00903"/>
    </source>
</evidence>
<dbReference type="SMART" id="SM00903">
    <property type="entry name" value="Flavin_Reduct"/>
    <property type="match status" value="1"/>
</dbReference>
<dbReference type="EC" id="1.-.-.-" evidence="3"/>
<keyword evidence="4" id="KW-1185">Reference proteome</keyword>
<protein>
    <submittedName>
        <fullName evidence="3">Flavin reductase family protein</fullName>
        <ecNumber evidence="3">1.-.-.-</ecNumber>
    </submittedName>
</protein>
<organism evidence="3 4">
    <name type="scientific">Undibacterium arcticum</name>
    <dbReference type="NCBI Taxonomy" id="1762892"/>
    <lineage>
        <taxon>Bacteria</taxon>
        <taxon>Pseudomonadati</taxon>
        <taxon>Pseudomonadota</taxon>
        <taxon>Betaproteobacteria</taxon>
        <taxon>Burkholderiales</taxon>
        <taxon>Oxalobacteraceae</taxon>
        <taxon>Undibacterium</taxon>
    </lineage>
</organism>
<dbReference type="SUPFAM" id="SSF50475">
    <property type="entry name" value="FMN-binding split barrel"/>
    <property type="match status" value="1"/>
</dbReference>
<name>A0ABV7EX68_9BURK</name>
<dbReference type="GO" id="GO:0016491">
    <property type="term" value="F:oxidoreductase activity"/>
    <property type="evidence" value="ECO:0007669"/>
    <property type="project" value="UniProtKB-KW"/>
</dbReference>
<dbReference type="PANTHER" id="PTHR30466:SF1">
    <property type="entry name" value="FMN REDUCTASE (NADH) RUTF"/>
    <property type="match status" value="1"/>
</dbReference>
<evidence type="ECO:0000256" key="1">
    <source>
        <dbReference type="ARBA" id="ARBA00023002"/>
    </source>
</evidence>
<dbReference type="Gene3D" id="2.30.110.10">
    <property type="entry name" value="Electron Transport, Fmn-binding Protein, Chain A"/>
    <property type="match status" value="1"/>
</dbReference>
<evidence type="ECO:0000313" key="4">
    <source>
        <dbReference type="Proteomes" id="UP001595530"/>
    </source>
</evidence>
<feature type="domain" description="Flavin reductase like" evidence="2">
    <location>
        <begin position="18"/>
        <end position="164"/>
    </location>
</feature>
<dbReference type="Proteomes" id="UP001595530">
    <property type="component" value="Unassembled WGS sequence"/>
</dbReference>
<dbReference type="PANTHER" id="PTHR30466">
    <property type="entry name" value="FLAVIN REDUCTASE"/>
    <property type="match status" value="1"/>
</dbReference>
<keyword evidence="1 3" id="KW-0560">Oxidoreductase</keyword>
<dbReference type="EMBL" id="JBHRTP010000003">
    <property type="protein sequence ID" value="MFC3106529.1"/>
    <property type="molecule type" value="Genomic_DNA"/>
</dbReference>
<gene>
    <name evidence="3" type="ORF">ACFOFO_00900</name>
</gene>
<dbReference type="InterPro" id="IPR012349">
    <property type="entry name" value="Split_barrel_FMN-bd"/>
</dbReference>
<proteinExistence type="predicted"/>
<dbReference type="InterPro" id="IPR050268">
    <property type="entry name" value="NADH-dep_flavin_reductase"/>
</dbReference>
<sequence>MTASDNQEILRSAMLQAMRRLAKSVSVITCRHNGQRYAMAASAVDSLSAEPPSLLICINRSSSIYQPLSRGVDFCVNILAAEQHEIALVCSGKRKGEERFSTGSWSANGADGTPYLTNAQASVICRQDGSFEYGTHTVFIGRIEEIQVGETVSPLVYVDGAYSTSAPLPQVAAHA</sequence>
<accession>A0ABV7EX68</accession>
<evidence type="ECO:0000313" key="3">
    <source>
        <dbReference type="EMBL" id="MFC3106529.1"/>
    </source>
</evidence>
<reference evidence="4" key="1">
    <citation type="journal article" date="2019" name="Int. J. Syst. Evol. Microbiol.">
        <title>The Global Catalogue of Microorganisms (GCM) 10K type strain sequencing project: providing services to taxonomists for standard genome sequencing and annotation.</title>
        <authorList>
            <consortium name="The Broad Institute Genomics Platform"/>
            <consortium name="The Broad Institute Genome Sequencing Center for Infectious Disease"/>
            <person name="Wu L."/>
            <person name="Ma J."/>
        </authorList>
    </citation>
    <scope>NUCLEOTIDE SEQUENCE [LARGE SCALE GENOMIC DNA]</scope>
    <source>
        <strain evidence="4">KCTC 42986</strain>
    </source>
</reference>
<dbReference type="InterPro" id="IPR002563">
    <property type="entry name" value="Flavin_Rdtase-like_dom"/>
</dbReference>
<dbReference type="RefSeq" id="WP_390325172.1">
    <property type="nucleotide sequence ID" value="NZ_JBHRTP010000003.1"/>
</dbReference>
<comment type="caution">
    <text evidence="3">The sequence shown here is derived from an EMBL/GenBank/DDBJ whole genome shotgun (WGS) entry which is preliminary data.</text>
</comment>